<keyword evidence="2" id="KW-1185">Reference proteome</keyword>
<sequence length="212" mass="24518">MYPYFHLRSYTAPQPMFVPTPFVYYPHPFDAMRQQGIRGIATWTDGGETTKCGIPWSDQEYMTAAVGENSPFRCGQMLKIRNMSAPYGREIIVKVVDEVPGYQDNEINLHRRAFQALGVNPNIGRLNIEIFPSPQLEEEKWGKYLLEVTQAAYPGYQVTDYKTVRKSRISDQQIRETYEFQLQSPQETITVQGNVIYNPNTDRIVSFDIKEM</sequence>
<dbReference type="InterPro" id="IPR036908">
    <property type="entry name" value="RlpA-like_sf"/>
</dbReference>
<dbReference type="Pfam" id="PF13028">
    <property type="entry name" value="DUF3889"/>
    <property type="match status" value="1"/>
</dbReference>
<evidence type="ECO:0000313" key="2">
    <source>
        <dbReference type="Proteomes" id="UP000602050"/>
    </source>
</evidence>
<gene>
    <name evidence="1" type="ORF">GCM10010978_08270</name>
</gene>
<organism evidence="1 2">
    <name type="scientific">Compostibacillus humi</name>
    <dbReference type="NCBI Taxonomy" id="1245525"/>
    <lineage>
        <taxon>Bacteria</taxon>
        <taxon>Bacillati</taxon>
        <taxon>Bacillota</taxon>
        <taxon>Bacilli</taxon>
        <taxon>Bacillales</taxon>
        <taxon>Bacillaceae</taxon>
        <taxon>Compostibacillus</taxon>
    </lineage>
</organism>
<dbReference type="EMBL" id="BMEV01000010">
    <property type="protein sequence ID" value="GGH71888.1"/>
    <property type="molecule type" value="Genomic_DNA"/>
</dbReference>
<dbReference type="Proteomes" id="UP000602050">
    <property type="component" value="Unassembled WGS sequence"/>
</dbReference>
<dbReference type="Gene3D" id="2.40.40.10">
    <property type="entry name" value="RlpA-like domain"/>
    <property type="match status" value="1"/>
</dbReference>
<dbReference type="Gene3D" id="3.10.450.390">
    <property type="entry name" value="Protein of unknown function DUF3889"/>
    <property type="match status" value="1"/>
</dbReference>
<dbReference type="CDD" id="cd22191">
    <property type="entry name" value="DPBB_RlpA_EXP_N-like"/>
    <property type="match status" value="1"/>
</dbReference>
<accession>A0A8J2ZQK1</accession>
<dbReference type="AlphaFoldDB" id="A0A8J2ZQK1"/>
<name>A0A8J2ZQK1_9BACI</name>
<reference evidence="1" key="2">
    <citation type="submission" date="2020-09" db="EMBL/GenBank/DDBJ databases">
        <authorList>
            <person name="Sun Q."/>
            <person name="Zhou Y."/>
        </authorList>
    </citation>
    <scope>NUCLEOTIDE SEQUENCE</scope>
    <source>
        <strain evidence="1">CGMCC 1.12360</strain>
    </source>
</reference>
<dbReference type="SUPFAM" id="SSF50685">
    <property type="entry name" value="Barwin-like endoglucanases"/>
    <property type="match status" value="1"/>
</dbReference>
<comment type="caution">
    <text evidence="1">The sequence shown here is derived from an EMBL/GenBank/DDBJ whole genome shotgun (WGS) entry which is preliminary data.</text>
</comment>
<reference evidence="1" key="1">
    <citation type="journal article" date="2014" name="Int. J. Syst. Evol. Microbiol.">
        <title>Complete genome sequence of Corynebacterium casei LMG S-19264T (=DSM 44701T), isolated from a smear-ripened cheese.</title>
        <authorList>
            <consortium name="US DOE Joint Genome Institute (JGI-PGF)"/>
            <person name="Walter F."/>
            <person name="Albersmeier A."/>
            <person name="Kalinowski J."/>
            <person name="Ruckert C."/>
        </authorList>
    </citation>
    <scope>NUCLEOTIDE SEQUENCE</scope>
    <source>
        <strain evidence="1">CGMCC 1.12360</strain>
    </source>
</reference>
<evidence type="ECO:0000313" key="1">
    <source>
        <dbReference type="EMBL" id="GGH71888.1"/>
    </source>
</evidence>
<evidence type="ECO:0008006" key="3">
    <source>
        <dbReference type="Google" id="ProtNLM"/>
    </source>
</evidence>
<dbReference type="InterPro" id="IPR024987">
    <property type="entry name" value="DUF3889"/>
</dbReference>
<proteinExistence type="predicted"/>
<dbReference type="RefSeq" id="WP_188391111.1">
    <property type="nucleotide sequence ID" value="NZ_BMEV01000010.1"/>
</dbReference>
<protein>
    <recommendedName>
        <fullName evidence="3">DUF3889 domain-containing protein</fullName>
    </recommendedName>
</protein>